<name>A0A9Q5C891_LACHE</name>
<comment type="caution">
    <text evidence="2">The sequence shown here is derived from an EMBL/GenBank/DDBJ whole genome shotgun (WGS) entry which is preliminary data.</text>
</comment>
<dbReference type="Proteomes" id="UP000651333">
    <property type="component" value="Unassembled WGS sequence"/>
</dbReference>
<organism evidence="2 3">
    <name type="scientific">Lactobacillus helveticus</name>
    <name type="common">Lactobacillus suntoryeus</name>
    <dbReference type="NCBI Taxonomy" id="1587"/>
    <lineage>
        <taxon>Bacteria</taxon>
        <taxon>Bacillati</taxon>
        <taxon>Bacillota</taxon>
        <taxon>Bacilli</taxon>
        <taxon>Lactobacillales</taxon>
        <taxon>Lactobacillaceae</taxon>
        <taxon>Lactobacillus</taxon>
    </lineage>
</organism>
<proteinExistence type="predicted"/>
<evidence type="ECO:0000256" key="1">
    <source>
        <dbReference type="SAM" id="MobiDB-lite"/>
    </source>
</evidence>
<reference evidence="2" key="1">
    <citation type="submission" date="2019-09" db="EMBL/GenBank/DDBJ databases">
        <title>Comparative genomic analysis of Lactobacillus helveticus.</title>
        <authorList>
            <person name="Zhang H."/>
            <person name="Chen Y."/>
            <person name="Zhong Z."/>
        </authorList>
    </citation>
    <scope>NUCLEOTIDE SEQUENCE</scope>
    <source>
        <strain evidence="2">IMAU30003</strain>
    </source>
</reference>
<dbReference type="AlphaFoldDB" id="A0A9Q5C891"/>
<accession>A0A9Q5C891</accession>
<gene>
    <name evidence="2" type="ORF">IMAU30003_00195</name>
</gene>
<dbReference type="EMBL" id="WCHB01000003">
    <property type="protein sequence ID" value="NRO33966.1"/>
    <property type="molecule type" value="Genomic_DNA"/>
</dbReference>
<protein>
    <recommendedName>
        <fullName evidence="4">Flagellar assembly protein H</fullName>
    </recommendedName>
</protein>
<evidence type="ECO:0000313" key="2">
    <source>
        <dbReference type="EMBL" id="NRO33966.1"/>
    </source>
</evidence>
<sequence length="38" mass="4433">MSGRDFIMDYEDKRLEREQDAREEGLKQGMLEGKKDGA</sequence>
<evidence type="ECO:0000313" key="3">
    <source>
        <dbReference type="Proteomes" id="UP000651333"/>
    </source>
</evidence>
<feature type="region of interest" description="Disordered" evidence="1">
    <location>
        <begin position="1"/>
        <end position="38"/>
    </location>
</feature>
<evidence type="ECO:0008006" key="4">
    <source>
        <dbReference type="Google" id="ProtNLM"/>
    </source>
</evidence>